<sequence length="95" mass="10172">MLLAPRPILTALILLAAMGPAGAAEPFRVEGLPRDDGLTIRETPDASAPALGQIPVGRRVLGFGCTTDTPSGLTWCRVKFGRTVGWARRRYLTPD</sequence>
<evidence type="ECO:0000256" key="1">
    <source>
        <dbReference type="SAM" id="SignalP"/>
    </source>
</evidence>
<dbReference type="RefSeq" id="WP_137829639.1">
    <property type="nucleotide sequence ID" value="NZ_BPRE01000008.1"/>
</dbReference>
<dbReference type="Pfam" id="PF08239">
    <property type="entry name" value="SH3_3"/>
    <property type="match status" value="1"/>
</dbReference>
<organism evidence="3 4">
    <name type="scientific">Methylorubrum suomiense</name>
    <dbReference type="NCBI Taxonomy" id="144191"/>
    <lineage>
        <taxon>Bacteria</taxon>
        <taxon>Pseudomonadati</taxon>
        <taxon>Pseudomonadota</taxon>
        <taxon>Alphaproteobacteria</taxon>
        <taxon>Hyphomicrobiales</taxon>
        <taxon>Methylobacteriaceae</taxon>
        <taxon>Methylorubrum</taxon>
    </lineage>
</organism>
<accession>A0ABQ4UVE4</accession>
<protein>
    <recommendedName>
        <fullName evidence="2">SH3b domain-containing protein</fullName>
    </recommendedName>
</protein>
<name>A0ABQ4UVE4_9HYPH</name>
<keyword evidence="1" id="KW-0732">Signal</keyword>
<reference evidence="3" key="2">
    <citation type="submission" date="2021-08" db="EMBL/GenBank/DDBJ databases">
        <authorList>
            <person name="Tani A."/>
            <person name="Ola A."/>
            <person name="Ogura Y."/>
            <person name="Katsura K."/>
            <person name="Hayashi T."/>
        </authorList>
    </citation>
    <scope>NUCLEOTIDE SEQUENCE</scope>
    <source>
        <strain evidence="3">DSM 14458</strain>
    </source>
</reference>
<feature type="signal peptide" evidence="1">
    <location>
        <begin position="1"/>
        <end position="23"/>
    </location>
</feature>
<evidence type="ECO:0000259" key="2">
    <source>
        <dbReference type="Pfam" id="PF08239"/>
    </source>
</evidence>
<dbReference type="Gene3D" id="2.30.30.40">
    <property type="entry name" value="SH3 Domains"/>
    <property type="match status" value="1"/>
</dbReference>
<feature type="chain" id="PRO_5046259397" description="SH3b domain-containing protein" evidence="1">
    <location>
        <begin position="24"/>
        <end position="95"/>
    </location>
</feature>
<feature type="domain" description="SH3b" evidence="2">
    <location>
        <begin position="36"/>
        <end position="92"/>
    </location>
</feature>
<gene>
    <name evidence="3" type="ORF">BGCPKDLD_2833</name>
</gene>
<proteinExistence type="predicted"/>
<evidence type="ECO:0000313" key="3">
    <source>
        <dbReference type="EMBL" id="GJE76241.1"/>
    </source>
</evidence>
<dbReference type="InterPro" id="IPR003646">
    <property type="entry name" value="SH3-like_bac-type"/>
</dbReference>
<dbReference type="EMBL" id="BPRE01000008">
    <property type="protein sequence ID" value="GJE76241.1"/>
    <property type="molecule type" value="Genomic_DNA"/>
</dbReference>
<dbReference type="Proteomes" id="UP001055093">
    <property type="component" value="Unassembled WGS sequence"/>
</dbReference>
<comment type="caution">
    <text evidence="3">The sequence shown here is derived from an EMBL/GenBank/DDBJ whole genome shotgun (WGS) entry which is preliminary data.</text>
</comment>
<keyword evidence="4" id="KW-1185">Reference proteome</keyword>
<evidence type="ECO:0000313" key="4">
    <source>
        <dbReference type="Proteomes" id="UP001055093"/>
    </source>
</evidence>
<reference evidence="3" key="1">
    <citation type="journal article" date="2021" name="Front. Microbiol.">
        <title>Comprehensive Comparative Genomics and Phenotyping of Methylobacterium Species.</title>
        <authorList>
            <person name="Alessa O."/>
            <person name="Ogura Y."/>
            <person name="Fujitani Y."/>
            <person name="Takami H."/>
            <person name="Hayashi T."/>
            <person name="Sahin N."/>
            <person name="Tani A."/>
        </authorList>
    </citation>
    <scope>NUCLEOTIDE SEQUENCE</scope>
    <source>
        <strain evidence="3">DSM 14458</strain>
    </source>
</reference>